<reference evidence="1" key="1">
    <citation type="submission" date="2021-03" db="EMBL/GenBank/DDBJ databases">
        <title>Human Oral Microbial Genomes.</title>
        <authorList>
            <person name="Johnston C.D."/>
            <person name="Chen T."/>
            <person name="Dewhirst F.E."/>
        </authorList>
    </citation>
    <scope>NUCLEOTIDE SEQUENCE</scope>
    <source>
        <strain evidence="1">F0714</strain>
    </source>
</reference>
<evidence type="ECO:0000313" key="1">
    <source>
        <dbReference type="EMBL" id="QUC11002.1"/>
    </source>
</evidence>
<gene>
    <name evidence="1" type="ORF">J5A53_14790</name>
</gene>
<dbReference type="Proteomes" id="UP000677180">
    <property type="component" value="Chromosome"/>
</dbReference>
<name>A0AB37I3F7_9ACTN</name>
<organism evidence="1 2">
    <name type="scientific">Arachnia propionica</name>
    <dbReference type="NCBI Taxonomy" id="1750"/>
    <lineage>
        <taxon>Bacteria</taxon>
        <taxon>Bacillati</taxon>
        <taxon>Actinomycetota</taxon>
        <taxon>Actinomycetes</taxon>
        <taxon>Propionibacteriales</taxon>
        <taxon>Propionibacteriaceae</taxon>
        <taxon>Arachnia</taxon>
    </lineage>
</organism>
<dbReference type="RefSeq" id="WP_123823959.1">
    <property type="nucleotide sequence ID" value="NZ_CP040007.1"/>
</dbReference>
<sequence length="438" mass="46725">MTVTYDALLDWPDASSIDSGAENLIKQGEPFYDAVAQAKEAWSGLSGNYDTPDGYMLLSALDPALGNAEFTTGAAALVASAMGGFASSLQELEPRRQQLIADAKTFNAKECPSDDAGCAAHQKEEEEIQQHINTLVEEYHQKIKDCTTRLAGINSEGGYSDPNAPDLGGYVQGQGAGLGTSLAQSRERVRTRVYRSLRLWTNIGDTKVMQWLAKRKWLPSWLGKIKGSIRLPLPPKTTTRFGWNFKGPVPPENFPQRLATNFKEMFLGPSTKPKVGPLKPTVTMNTEQGIFGAGVEKAERTITNVTKTGRALGRGFFALGTAMTFNSEYQKADAALKEQQPGLSDGERFLKAGEKATVRTGSQVGAAAGMGALIGSVLPVGGTAVGFAVGLGVGALMMAPTGDGKNVGDRFADLGEWGWNGIKGTGENFLNTIKGFFG</sequence>
<evidence type="ECO:0000313" key="2">
    <source>
        <dbReference type="Proteomes" id="UP000677180"/>
    </source>
</evidence>
<dbReference type="EMBL" id="CP072385">
    <property type="protein sequence ID" value="QUC11002.1"/>
    <property type="molecule type" value="Genomic_DNA"/>
</dbReference>
<proteinExistence type="predicted"/>
<protein>
    <submittedName>
        <fullName evidence="1">Uncharacterized protein</fullName>
    </submittedName>
</protein>
<dbReference type="AlphaFoldDB" id="A0AB37I3F7"/>
<accession>A0AB37I3F7</accession>